<evidence type="ECO:0000256" key="1">
    <source>
        <dbReference type="ARBA" id="ARBA00009809"/>
    </source>
</evidence>
<evidence type="ECO:0000256" key="3">
    <source>
        <dbReference type="ARBA" id="ARBA00023295"/>
    </source>
</evidence>
<dbReference type="PIRSF" id="PIRSF006336">
    <property type="entry name" value="B-gal"/>
    <property type="match status" value="1"/>
</dbReference>
<evidence type="ECO:0000313" key="8">
    <source>
        <dbReference type="EMBL" id="VDP69881.1"/>
    </source>
</evidence>
<dbReference type="InterPro" id="IPR031330">
    <property type="entry name" value="Gly_Hdrlase_35_cat"/>
</dbReference>
<name>A0A183A9C9_9TREM</name>
<evidence type="ECO:0000256" key="2">
    <source>
        <dbReference type="ARBA" id="ARBA00022801"/>
    </source>
</evidence>
<dbReference type="GO" id="GO:0005975">
    <property type="term" value="P:carbohydrate metabolic process"/>
    <property type="evidence" value="ECO:0007669"/>
    <property type="project" value="InterPro"/>
</dbReference>
<dbReference type="WBParaSite" id="ECPE_0000356701-mRNA-1">
    <property type="protein sequence ID" value="ECPE_0000356701-mRNA-1"/>
    <property type="gene ID" value="ECPE_0000356701"/>
</dbReference>
<dbReference type="OrthoDB" id="1657402at2759"/>
<evidence type="ECO:0000313" key="9">
    <source>
        <dbReference type="Proteomes" id="UP000272942"/>
    </source>
</evidence>
<feature type="signal peptide" evidence="5">
    <location>
        <begin position="1"/>
        <end position="25"/>
    </location>
</feature>
<keyword evidence="3" id="KW-0326">Glycosidase</keyword>
<dbReference type="Pfam" id="PF01301">
    <property type="entry name" value="Glyco_hydro_35"/>
    <property type="match status" value="2"/>
</dbReference>
<dbReference type="GO" id="GO:0004565">
    <property type="term" value="F:beta-galactosidase activity"/>
    <property type="evidence" value="ECO:0007669"/>
    <property type="project" value="InterPro"/>
</dbReference>
<accession>A0A183A9C9</accession>
<dbReference type="InterPro" id="IPR008979">
    <property type="entry name" value="Galactose-bd-like_sf"/>
</dbReference>
<gene>
    <name evidence="8" type="ORF">ECPE_LOCUS3564</name>
</gene>
<dbReference type="InterPro" id="IPR001944">
    <property type="entry name" value="Glycoside_Hdrlase_35"/>
</dbReference>
<dbReference type="EMBL" id="UZAN01040505">
    <property type="protein sequence ID" value="VDP69881.1"/>
    <property type="molecule type" value="Genomic_DNA"/>
</dbReference>
<evidence type="ECO:0000256" key="4">
    <source>
        <dbReference type="PIRSR" id="PIRSR006336-1"/>
    </source>
</evidence>
<evidence type="ECO:0000256" key="5">
    <source>
        <dbReference type="SAM" id="SignalP"/>
    </source>
</evidence>
<dbReference type="PROSITE" id="PS01182">
    <property type="entry name" value="GLYCOSYL_HYDROL_F35"/>
    <property type="match status" value="1"/>
</dbReference>
<evidence type="ECO:0000259" key="7">
    <source>
        <dbReference type="Pfam" id="PF21467"/>
    </source>
</evidence>
<dbReference type="InterPro" id="IPR017853">
    <property type="entry name" value="GH"/>
</dbReference>
<dbReference type="PANTHER" id="PTHR23421">
    <property type="entry name" value="BETA-GALACTOSIDASE RELATED"/>
    <property type="match status" value="1"/>
</dbReference>
<dbReference type="SUPFAM" id="SSF49785">
    <property type="entry name" value="Galactose-binding domain-like"/>
    <property type="match status" value="1"/>
</dbReference>
<reference evidence="8 9" key="2">
    <citation type="submission" date="2018-11" db="EMBL/GenBank/DDBJ databases">
        <authorList>
            <consortium name="Pathogen Informatics"/>
        </authorList>
    </citation>
    <scope>NUCLEOTIDE SEQUENCE [LARGE SCALE GENOMIC DNA]</scope>
    <source>
        <strain evidence="8 9">Egypt</strain>
    </source>
</reference>
<keyword evidence="5" id="KW-0732">Signal</keyword>
<dbReference type="Gene3D" id="3.20.20.80">
    <property type="entry name" value="Glycosidases"/>
    <property type="match status" value="1"/>
</dbReference>
<dbReference type="InterPro" id="IPR019801">
    <property type="entry name" value="Glyco_hydro_35_CS"/>
</dbReference>
<evidence type="ECO:0000259" key="6">
    <source>
        <dbReference type="Pfam" id="PF01301"/>
    </source>
</evidence>
<dbReference type="Pfam" id="PF21467">
    <property type="entry name" value="BetaGal_gal-bd"/>
    <property type="match status" value="1"/>
</dbReference>
<dbReference type="Proteomes" id="UP000272942">
    <property type="component" value="Unassembled WGS sequence"/>
</dbReference>
<dbReference type="Gene3D" id="2.60.120.260">
    <property type="entry name" value="Galactose-binding domain-like"/>
    <property type="match status" value="3"/>
</dbReference>
<dbReference type="PRINTS" id="PR00742">
    <property type="entry name" value="GLHYDRLASE35"/>
</dbReference>
<dbReference type="InterPro" id="IPR026283">
    <property type="entry name" value="B-gal_1-like"/>
</dbReference>
<feature type="domain" description="Beta-galactosidase galactose-binding" evidence="7">
    <location>
        <begin position="475"/>
        <end position="534"/>
    </location>
</feature>
<feature type="active site" description="Proton donor" evidence="4">
    <location>
        <position position="235"/>
    </location>
</feature>
<organism evidence="10">
    <name type="scientific">Echinostoma caproni</name>
    <dbReference type="NCBI Taxonomy" id="27848"/>
    <lineage>
        <taxon>Eukaryota</taxon>
        <taxon>Metazoa</taxon>
        <taxon>Spiralia</taxon>
        <taxon>Lophotrochozoa</taxon>
        <taxon>Platyhelminthes</taxon>
        <taxon>Trematoda</taxon>
        <taxon>Digenea</taxon>
        <taxon>Plagiorchiida</taxon>
        <taxon>Echinostomata</taxon>
        <taxon>Echinostomatoidea</taxon>
        <taxon>Echinostomatidae</taxon>
        <taxon>Echinostoma</taxon>
    </lineage>
</organism>
<reference evidence="10" key="1">
    <citation type="submission" date="2016-06" db="UniProtKB">
        <authorList>
            <consortium name="WormBaseParasite"/>
        </authorList>
    </citation>
    <scope>IDENTIFICATION</scope>
</reference>
<proteinExistence type="inferred from homology"/>
<sequence>MKRPLPRWCNLVVVLILTQLSMVLAMSGTEAPRNRSFVVDSTQRVFLKDGEPFQYISGSMHYFRIPREYWHDRLNKAKAAGLDAISIYVPWNLHEPEEGVYNFDGMADVEAFMDLAAKYDLLVILRVGPYICAEWDNGGLPVWLMRKNRNMKIRSSAPGRFLNLMCAVQNKLDVQYKQACQHGGVIFLFRTNLISTNSADYMNEVDRWMGIILPKMKRFLYTEGGPIIMVQLENEYGIYYTCDRKYLEQLYDIARKHLGPDIVLFTTDSQAKHFLECGSSDPRYLTTIDFAPTTDSPEKSFSLLKNFKPNEPWVNSELYLGWFDEWGRRHSTRDPRLSRDSLIRLVTYSPSVSVNIYMFHGGTNFGYSAGTLREVPSITSYDYDAPISEAGDLTWKYQLIREAIFATGHLLLGREGGQVAETPVNMEMFRQGLIGPVKANGQLLTPWTMLGFRDVNTSQSFSKTGTIWPIVGATYGGTLDIDLEVNRHDTYLHMDTFKRGLLIVNGINLGRFDTKRGPQHRLYVPRPFLRAGSNDVTVIELEGIDPVGNGTDDLYVTSHTDQLWS</sequence>
<feature type="domain" description="Glycoside hydrolase 35 catalytic" evidence="6">
    <location>
        <begin position="46"/>
        <end position="188"/>
    </location>
</feature>
<dbReference type="AlphaFoldDB" id="A0A183A9C9"/>
<dbReference type="SUPFAM" id="SSF51445">
    <property type="entry name" value="(Trans)glycosidases"/>
    <property type="match status" value="1"/>
</dbReference>
<evidence type="ECO:0000313" key="10">
    <source>
        <dbReference type="WBParaSite" id="ECPE_0000356701-mRNA-1"/>
    </source>
</evidence>
<feature type="active site" description="Nucleophile" evidence="4">
    <location>
        <position position="317"/>
    </location>
</feature>
<dbReference type="InterPro" id="IPR048913">
    <property type="entry name" value="BetaGal_gal-bd"/>
</dbReference>
<feature type="domain" description="Glycoside hydrolase 35 catalytic" evidence="6">
    <location>
        <begin position="196"/>
        <end position="404"/>
    </location>
</feature>
<keyword evidence="9" id="KW-1185">Reference proteome</keyword>
<protein>
    <submittedName>
        <fullName evidence="10">Beta-galactosidase</fullName>
    </submittedName>
</protein>
<feature type="chain" id="PRO_5043137909" evidence="5">
    <location>
        <begin position="26"/>
        <end position="565"/>
    </location>
</feature>
<comment type="similarity">
    <text evidence="1">Belongs to the glycosyl hydrolase 35 family.</text>
</comment>
<keyword evidence="2" id="KW-0378">Hydrolase</keyword>